<evidence type="ECO:0008006" key="4">
    <source>
        <dbReference type="Google" id="ProtNLM"/>
    </source>
</evidence>
<name>A0ABC8RQU6_9AQUA</name>
<keyword evidence="1" id="KW-1133">Transmembrane helix</keyword>
<organism evidence="2 3">
    <name type="scientific">Ilex paraguariensis</name>
    <name type="common">yerba mate</name>
    <dbReference type="NCBI Taxonomy" id="185542"/>
    <lineage>
        <taxon>Eukaryota</taxon>
        <taxon>Viridiplantae</taxon>
        <taxon>Streptophyta</taxon>
        <taxon>Embryophyta</taxon>
        <taxon>Tracheophyta</taxon>
        <taxon>Spermatophyta</taxon>
        <taxon>Magnoliopsida</taxon>
        <taxon>eudicotyledons</taxon>
        <taxon>Gunneridae</taxon>
        <taxon>Pentapetalae</taxon>
        <taxon>asterids</taxon>
        <taxon>campanulids</taxon>
        <taxon>Aquifoliales</taxon>
        <taxon>Aquifoliaceae</taxon>
        <taxon>Ilex</taxon>
    </lineage>
</organism>
<keyword evidence="3" id="KW-1185">Reference proteome</keyword>
<reference evidence="2 3" key="1">
    <citation type="submission" date="2024-02" db="EMBL/GenBank/DDBJ databases">
        <authorList>
            <person name="Vignale AGUSTIN F."/>
            <person name="Sosa J E."/>
            <person name="Modenutti C."/>
        </authorList>
    </citation>
    <scope>NUCLEOTIDE SEQUENCE [LARGE SCALE GENOMIC DNA]</scope>
</reference>
<keyword evidence="1" id="KW-0472">Membrane</keyword>
<protein>
    <recommendedName>
        <fullName evidence="4">ATP synthase F0 subunit 8</fullName>
    </recommendedName>
</protein>
<dbReference type="EMBL" id="CAUOFW020001614">
    <property type="protein sequence ID" value="CAK9146852.1"/>
    <property type="molecule type" value="Genomic_DNA"/>
</dbReference>
<gene>
    <name evidence="2" type="ORF">ILEXP_LOCUS14722</name>
</gene>
<evidence type="ECO:0000313" key="2">
    <source>
        <dbReference type="EMBL" id="CAK9146852.1"/>
    </source>
</evidence>
<proteinExistence type="predicted"/>
<comment type="caution">
    <text evidence="2">The sequence shown here is derived from an EMBL/GenBank/DDBJ whole genome shotgun (WGS) entry which is preliminary data.</text>
</comment>
<feature type="transmembrane region" description="Helical" evidence="1">
    <location>
        <begin position="6"/>
        <end position="27"/>
    </location>
</feature>
<sequence>METNAVIYSALVWLFTFYMLIVLLIFVRQKNRSSSKAPENPIKVTAASSAVGFDFHPLLQRTDNVNCDSVAAHSAGQLSVNSESLRGIGAQFQNPFDAFQAMSYINSSPIATFATPSSPSRKSDGLDLDVQLSCTYSKSKAA</sequence>
<accession>A0ABC8RQU6</accession>
<evidence type="ECO:0000256" key="1">
    <source>
        <dbReference type="SAM" id="Phobius"/>
    </source>
</evidence>
<evidence type="ECO:0000313" key="3">
    <source>
        <dbReference type="Proteomes" id="UP001642360"/>
    </source>
</evidence>
<dbReference type="Proteomes" id="UP001642360">
    <property type="component" value="Unassembled WGS sequence"/>
</dbReference>
<dbReference type="AlphaFoldDB" id="A0ABC8RQU6"/>
<keyword evidence="1" id="KW-0812">Transmembrane</keyword>